<keyword evidence="5 7" id="KW-1133">Transmembrane helix</keyword>
<reference evidence="9" key="1">
    <citation type="submission" date="2022-10" db="EMBL/GenBank/DDBJ databases">
        <title>The complete genomes of actinobacterial strains from the NBC collection.</title>
        <authorList>
            <person name="Joergensen T.S."/>
            <person name="Alvarez Arevalo M."/>
            <person name="Sterndorff E.B."/>
            <person name="Faurdal D."/>
            <person name="Vuksanovic O."/>
            <person name="Mourched A.-S."/>
            <person name="Charusanti P."/>
            <person name="Shaw S."/>
            <person name="Blin K."/>
            <person name="Weber T."/>
        </authorList>
    </citation>
    <scope>NUCLEOTIDE SEQUENCE</scope>
    <source>
        <strain evidence="9">NBC_00008</strain>
    </source>
</reference>
<keyword evidence="6 7" id="KW-0472">Membrane</keyword>
<dbReference type="AlphaFoldDB" id="A0AAU2W0V0"/>
<evidence type="ECO:0000256" key="5">
    <source>
        <dbReference type="ARBA" id="ARBA00022989"/>
    </source>
</evidence>
<evidence type="ECO:0000256" key="4">
    <source>
        <dbReference type="ARBA" id="ARBA00022692"/>
    </source>
</evidence>
<evidence type="ECO:0000256" key="1">
    <source>
        <dbReference type="ARBA" id="ARBA00004651"/>
    </source>
</evidence>
<evidence type="ECO:0000259" key="8">
    <source>
        <dbReference type="PROSITE" id="PS50928"/>
    </source>
</evidence>
<keyword evidence="4 7" id="KW-0812">Transmembrane</keyword>
<evidence type="ECO:0000256" key="6">
    <source>
        <dbReference type="ARBA" id="ARBA00023136"/>
    </source>
</evidence>
<proteinExistence type="inferred from homology"/>
<feature type="transmembrane region" description="Helical" evidence="7">
    <location>
        <begin position="126"/>
        <end position="146"/>
    </location>
</feature>
<feature type="transmembrane region" description="Helical" evidence="7">
    <location>
        <begin position="222"/>
        <end position="240"/>
    </location>
</feature>
<comment type="similarity">
    <text evidence="7">Belongs to the binding-protein-dependent transport system permease family.</text>
</comment>
<name>A0AAU2W0V0_9ACTN</name>
<dbReference type="InterPro" id="IPR000515">
    <property type="entry name" value="MetI-like"/>
</dbReference>
<evidence type="ECO:0000313" key="9">
    <source>
        <dbReference type="EMBL" id="WTW72944.1"/>
    </source>
</evidence>
<gene>
    <name evidence="9" type="ORF">OG398_34200</name>
</gene>
<evidence type="ECO:0000256" key="7">
    <source>
        <dbReference type="RuleBase" id="RU363032"/>
    </source>
</evidence>
<dbReference type="SUPFAM" id="SSF161098">
    <property type="entry name" value="MetI-like"/>
    <property type="match status" value="1"/>
</dbReference>
<protein>
    <submittedName>
        <fullName evidence="9">ABC transporter permease</fullName>
    </submittedName>
</protein>
<evidence type="ECO:0000256" key="3">
    <source>
        <dbReference type="ARBA" id="ARBA00022475"/>
    </source>
</evidence>
<feature type="domain" description="ABC transmembrane type-1" evidence="8">
    <location>
        <begin position="60"/>
        <end position="244"/>
    </location>
</feature>
<feature type="transmembrane region" description="Helical" evidence="7">
    <location>
        <begin position="64"/>
        <end position="86"/>
    </location>
</feature>
<dbReference type="Gene3D" id="1.10.3720.10">
    <property type="entry name" value="MetI-like"/>
    <property type="match status" value="1"/>
</dbReference>
<comment type="subcellular location">
    <subcellularLocation>
        <location evidence="1 7">Cell membrane</location>
        <topology evidence="1 7">Multi-pass membrane protein</topology>
    </subcellularLocation>
</comment>
<dbReference type="PROSITE" id="PS50928">
    <property type="entry name" value="ABC_TM1"/>
    <property type="match status" value="1"/>
</dbReference>
<dbReference type="CDD" id="cd06261">
    <property type="entry name" value="TM_PBP2"/>
    <property type="match status" value="1"/>
</dbReference>
<feature type="transmembrane region" description="Helical" evidence="7">
    <location>
        <begin position="98"/>
        <end position="120"/>
    </location>
</feature>
<dbReference type="EMBL" id="CP108313">
    <property type="protein sequence ID" value="WTW72944.1"/>
    <property type="molecule type" value="Genomic_DNA"/>
</dbReference>
<dbReference type="Pfam" id="PF00528">
    <property type="entry name" value="BPD_transp_1"/>
    <property type="match status" value="1"/>
</dbReference>
<dbReference type="GO" id="GO:0005886">
    <property type="term" value="C:plasma membrane"/>
    <property type="evidence" value="ECO:0007669"/>
    <property type="project" value="UniProtKB-SubCell"/>
</dbReference>
<dbReference type="PANTHER" id="PTHR30151:SF0">
    <property type="entry name" value="ABC TRANSPORTER PERMEASE PROTEIN MJ0413-RELATED"/>
    <property type="match status" value="1"/>
</dbReference>
<organism evidence="9">
    <name type="scientific">Streptomyces sp. NBC_00008</name>
    <dbReference type="NCBI Taxonomy" id="2903610"/>
    <lineage>
        <taxon>Bacteria</taxon>
        <taxon>Bacillati</taxon>
        <taxon>Actinomycetota</taxon>
        <taxon>Actinomycetes</taxon>
        <taxon>Kitasatosporales</taxon>
        <taxon>Streptomycetaceae</taxon>
        <taxon>Streptomyces</taxon>
    </lineage>
</organism>
<feature type="transmembrane region" description="Helical" evidence="7">
    <location>
        <begin position="167"/>
        <end position="196"/>
    </location>
</feature>
<accession>A0AAU2W0V0</accession>
<dbReference type="PANTHER" id="PTHR30151">
    <property type="entry name" value="ALKANE SULFONATE ABC TRANSPORTER-RELATED, MEMBRANE SUBUNIT"/>
    <property type="match status" value="1"/>
</dbReference>
<keyword evidence="2 7" id="KW-0813">Transport</keyword>
<keyword evidence="3" id="KW-1003">Cell membrane</keyword>
<dbReference type="GO" id="GO:0055085">
    <property type="term" value="P:transmembrane transport"/>
    <property type="evidence" value="ECO:0007669"/>
    <property type="project" value="InterPro"/>
</dbReference>
<dbReference type="InterPro" id="IPR035906">
    <property type="entry name" value="MetI-like_sf"/>
</dbReference>
<evidence type="ECO:0000256" key="2">
    <source>
        <dbReference type="ARBA" id="ARBA00022448"/>
    </source>
</evidence>
<sequence>MNRVPRLLRAAAHELWLPALLVAVLWAVSVRHHSFFLPSLPRILRAFKELWLFDRLGSDALPSVLNLLAGLLLAALTGIALGLLLGRAGRLYDATRPVLEFLRAVPGIALVPVALVLLGTGDGMKAALIAYGTVWPILLGTVDGVRSLDPTVEAMADSYRLPRGHRLLRVVLPGAAPQILAGARVSVALGVVLIVASEYTASTHGIGYLQLQSQRTFDIPEMWASLLLLGILGYASNLAFRALESRLLRWYTGQRAAGQGDTPS</sequence>